<sequence length="154" mass="17698">MIKPYLYVQKSKGKGRGVFTNEDIPAGTRIETSPVLVLNHEDTVLADKTFLHNYIFLWGDDESESCISLGFCSIYNHDYTPNCKYEMDFEEETMSIITRRAIKKGEELFINYNGAPNSKSPLWFDVKSDEEKAATGEKKAKKAKEKDKEKKKKK</sequence>
<dbReference type="Proteomes" id="UP000249819">
    <property type="component" value="Unassembled WGS sequence"/>
</dbReference>
<accession>A0A327W401</accession>
<dbReference type="InterPro" id="IPR050869">
    <property type="entry name" value="H3K4_H4K5_MeTrfase"/>
</dbReference>
<dbReference type="SMART" id="SM00317">
    <property type="entry name" value="SET"/>
    <property type="match status" value="1"/>
</dbReference>
<evidence type="ECO:0000313" key="3">
    <source>
        <dbReference type="EMBL" id="RAJ83393.1"/>
    </source>
</evidence>
<name>A0A327W401_9BACT</name>
<dbReference type="InterPro" id="IPR046341">
    <property type="entry name" value="SET_dom_sf"/>
</dbReference>
<evidence type="ECO:0000256" key="1">
    <source>
        <dbReference type="SAM" id="MobiDB-lite"/>
    </source>
</evidence>
<reference evidence="3 4" key="1">
    <citation type="submission" date="2018-06" db="EMBL/GenBank/DDBJ databases">
        <title>Genomic Encyclopedia of Archaeal and Bacterial Type Strains, Phase II (KMG-II): from individual species to whole genera.</title>
        <authorList>
            <person name="Goeker M."/>
        </authorList>
    </citation>
    <scope>NUCLEOTIDE SEQUENCE [LARGE SCALE GENOMIC DNA]</scope>
    <source>
        <strain evidence="3 4">DSM 29821</strain>
    </source>
</reference>
<dbReference type="OrthoDB" id="279507at2"/>
<feature type="domain" description="SET" evidence="2">
    <location>
        <begin position="4"/>
        <end position="113"/>
    </location>
</feature>
<proteinExistence type="predicted"/>
<dbReference type="EMBL" id="QLMA01000003">
    <property type="protein sequence ID" value="RAJ83393.1"/>
    <property type="molecule type" value="Genomic_DNA"/>
</dbReference>
<organism evidence="3 4">
    <name type="scientific">Chitinophaga dinghuensis</name>
    <dbReference type="NCBI Taxonomy" id="1539050"/>
    <lineage>
        <taxon>Bacteria</taxon>
        <taxon>Pseudomonadati</taxon>
        <taxon>Bacteroidota</taxon>
        <taxon>Chitinophagia</taxon>
        <taxon>Chitinophagales</taxon>
        <taxon>Chitinophagaceae</taxon>
        <taxon>Chitinophaga</taxon>
    </lineage>
</organism>
<dbReference type="PROSITE" id="PS50280">
    <property type="entry name" value="SET"/>
    <property type="match status" value="1"/>
</dbReference>
<dbReference type="PANTHER" id="PTHR12197">
    <property type="entry name" value="HISTONE-LYSINE N-METHYLTRANSFERASE SMYD"/>
    <property type="match status" value="1"/>
</dbReference>
<dbReference type="InterPro" id="IPR009207">
    <property type="entry name" value="SET7_MeTrfase"/>
</dbReference>
<dbReference type="PANTHER" id="PTHR12197:SF251">
    <property type="entry name" value="EG:BACR7C10.4 PROTEIN"/>
    <property type="match status" value="1"/>
</dbReference>
<dbReference type="CDD" id="cd10540">
    <property type="entry name" value="SET_SpSet7-like"/>
    <property type="match status" value="1"/>
</dbReference>
<feature type="region of interest" description="Disordered" evidence="1">
    <location>
        <begin position="131"/>
        <end position="154"/>
    </location>
</feature>
<dbReference type="AlphaFoldDB" id="A0A327W401"/>
<dbReference type="GO" id="GO:0062122">
    <property type="term" value="F:histone H3K37 methyltransferase activity"/>
    <property type="evidence" value="ECO:0007669"/>
    <property type="project" value="InterPro"/>
</dbReference>
<keyword evidence="4" id="KW-1185">Reference proteome</keyword>
<comment type="caution">
    <text evidence="3">The sequence shown here is derived from an EMBL/GenBank/DDBJ whole genome shotgun (WGS) entry which is preliminary data.</text>
</comment>
<dbReference type="InterPro" id="IPR001214">
    <property type="entry name" value="SET_dom"/>
</dbReference>
<dbReference type="SUPFAM" id="SSF82199">
    <property type="entry name" value="SET domain"/>
    <property type="match status" value="1"/>
</dbReference>
<evidence type="ECO:0000259" key="2">
    <source>
        <dbReference type="PROSITE" id="PS50280"/>
    </source>
</evidence>
<dbReference type="PIRSF" id="PIRSF022536">
    <property type="entry name" value="A612L_SET"/>
    <property type="match status" value="1"/>
</dbReference>
<evidence type="ECO:0000313" key="4">
    <source>
        <dbReference type="Proteomes" id="UP000249819"/>
    </source>
</evidence>
<gene>
    <name evidence="3" type="ORF">CLV59_103360</name>
</gene>
<feature type="compositionally biased region" description="Basic and acidic residues" evidence="1">
    <location>
        <begin position="131"/>
        <end position="148"/>
    </location>
</feature>
<dbReference type="Pfam" id="PF00856">
    <property type="entry name" value="SET"/>
    <property type="match status" value="1"/>
</dbReference>
<protein>
    <recommendedName>
        <fullName evidence="2">SET domain-containing protein</fullName>
    </recommendedName>
</protein>
<dbReference type="Gene3D" id="2.170.270.10">
    <property type="entry name" value="SET domain"/>
    <property type="match status" value="1"/>
</dbReference>